<dbReference type="Proteomes" id="UP001501020">
    <property type="component" value="Unassembled WGS sequence"/>
</dbReference>
<keyword evidence="4" id="KW-1185">Reference proteome</keyword>
<dbReference type="InterPro" id="IPR052350">
    <property type="entry name" value="Metallo-dep_Lactonases"/>
</dbReference>
<dbReference type="RefSeq" id="WP_344264381.1">
    <property type="nucleotide sequence ID" value="NZ_BAAAMR010000014.1"/>
</dbReference>
<gene>
    <name evidence="3" type="ORF">GCM10009727_21920</name>
</gene>
<dbReference type="InterPro" id="IPR006680">
    <property type="entry name" value="Amidohydro-rel"/>
</dbReference>
<name>A0ABN2YNG9_9ACTN</name>
<dbReference type="Pfam" id="PF04909">
    <property type="entry name" value="Amidohydro_2"/>
    <property type="match status" value="1"/>
</dbReference>
<organism evidence="3 4">
    <name type="scientific">Actinomadura napierensis</name>
    <dbReference type="NCBI Taxonomy" id="267854"/>
    <lineage>
        <taxon>Bacteria</taxon>
        <taxon>Bacillati</taxon>
        <taxon>Actinomycetota</taxon>
        <taxon>Actinomycetes</taxon>
        <taxon>Streptosporangiales</taxon>
        <taxon>Thermomonosporaceae</taxon>
        <taxon>Actinomadura</taxon>
    </lineage>
</organism>
<dbReference type="PANTHER" id="PTHR43569">
    <property type="entry name" value="AMIDOHYDROLASE"/>
    <property type="match status" value="1"/>
</dbReference>
<dbReference type="Gene3D" id="3.20.20.140">
    <property type="entry name" value="Metal-dependent hydrolases"/>
    <property type="match status" value="1"/>
</dbReference>
<comment type="similarity">
    <text evidence="1">Belongs to the metallo-dependent hydrolases superfamily.</text>
</comment>
<feature type="domain" description="Amidohydrolase-related" evidence="2">
    <location>
        <begin position="7"/>
        <end position="282"/>
    </location>
</feature>
<evidence type="ECO:0000259" key="2">
    <source>
        <dbReference type="Pfam" id="PF04909"/>
    </source>
</evidence>
<evidence type="ECO:0000313" key="3">
    <source>
        <dbReference type="EMBL" id="GAA2130101.1"/>
    </source>
</evidence>
<accession>A0ABN2YNG9</accession>
<protein>
    <submittedName>
        <fullName evidence="3">Amidohydrolase</fullName>
    </submittedName>
</protein>
<dbReference type="SUPFAM" id="SSF51556">
    <property type="entry name" value="Metallo-dependent hydrolases"/>
    <property type="match status" value="1"/>
</dbReference>
<sequence>MAALEFVDSHVHFWKPSEHEDWYPGLKRFFPEVYRDFLPDDHRAGAAEAGVDVTDVVHVSATSAPRAYLDETNWLDALHRADPTHPAAIIGALDPQASPDAIERDLDVQAAAPAFRGVRVISGFDPSTEAAAHILRLLADRDLGFDQIIRPAEADAYLPLLQRTPDLAVVAEHTGWPDGQEPFQDWRDGMARLAALPNVHCKISGLGMALRTMAVEDLRPYVESCLELFGIDRCFFGSNFPVDGVGGTYAELLTAYQEITATLSESERRALFSANARRRYRITPVSR</sequence>
<evidence type="ECO:0000313" key="4">
    <source>
        <dbReference type="Proteomes" id="UP001501020"/>
    </source>
</evidence>
<proteinExistence type="inferred from homology"/>
<comment type="caution">
    <text evidence="3">The sequence shown here is derived from an EMBL/GenBank/DDBJ whole genome shotgun (WGS) entry which is preliminary data.</text>
</comment>
<evidence type="ECO:0000256" key="1">
    <source>
        <dbReference type="ARBA" id="ARBA00038310"/>
    </source>
</evidence>
<dbReference type="InterPro" id="IPR032466">
    <property type="entry name" value="Metal_Hydrolase"/>
</dbReference>
<reference evidence="3 4" key="1">
    <citation type="journal article" date="2019" name="Int. J. Syst. Evol. Microbiol.">
        <title>The Global Catalogue of Microorganisms (GCM) 10K type strain sequencing project: providing services to taxonomists for standard genome sequencing and annotation.</title>
        <authorList>
            <consortium name="The Broad Institute Genomics Platform"/>
            <consortium name="The Broad Institute Genome Sequencing Center for Infectious Disease"/>
            <person name="Wu L."/>
            <person name="Ma J."/>
        </authorList>
    </citation>
    <scope>NUCLEOTIDE SEQUENCE [LARGE SCALE GENOMIC DNA]</scope>
    <source>
        <strain evidence="3 4">JCM 13850</strain>
    </source>
</reference>
<dbReference type="PANTHER" id="PTHR43569:SF2">
    <property type="entry name" value="AMIDOHYDROLASE-RELATED DOMAIN-CONTAINING PROTEIN"/>
    <property type="match status" value="1"/>
</dbReference>
<dbReference type="EMBL" id="BAAAMR010000014">
    <property type="protein sequence ID" value="GAA2130101.1"/>
    <property type="molecule type" value="Genomic_DNA"/>
</dbReference>